<dbReference type="InterPro" id="IPR002563">
    <property type="entry name" value="Flavin_Rdtase-like_dom"/>
</dbReference>
<dbReference type="RefSeq" id="WP_387403904.1">
    <property type="nucleotide sequence ID" value="NZ_JBIAQY010000004.1"/>
</dbReference>
<accession>A0ABW6RYV4</accession>
<keyword evidence="2 4" id="KW-0560">Oxidoreductase</keyword>
<dbReference type="PANTHER" id="PTHR30466:SF11">
    <property type="entry name" value="FLAVIN-DEPENDENT MONOOXYGENASE, REDUCTASE SUBUNIT HSAB"/>
    <property type="match status" value="1"/>
</dbReference>
<sequence>MTTDNDTTIRTDTAVPIDAARYREVLGHFATGVVAITAVDPETGQPAGLAANSFTSVSIDPPLVAFCVAHTSSSWPKVKSAGRYCINVLAEHQEGVSRQFAVSGADKFAGLSWSPSGHGSPILDDAVAWMDARPVDEHIAGDHIIVVSHIDHLELAAADGSPLLFYRGRYGRFTN</sequence>
<comment type="caution">
    <text evidence="4">The sequence shown here is derived from an EMBL/GenBank/DDBJ whole genome shotgun (WGS) entry which is preliminary data.</text>
</comment>
<evidence type="ECO:0000313" key="4">
    <source>
        <dbReference type="EMBL" id="MFF3569154.1"/>
    </source>
</evidence>
<evidence type="ECO:0000313" key="5">
    <source>
        <dbReference type="Proteomes" id="UP001601992"/>
    </source>
</evidence>
<dbReference type="InterPro" id="IPR050268">
    <property type="entry name" value="NADH-dep_flavin_reductase"/>
</dbReference>
<dbReference type="SUPFAM" id="SSF50475">
    <property type="entry name" value="FMN-binding split barrel"/>
    <property type="match status" value="1"/>
</dbReference>
<proteinExistence type="inferred from homology"/>
<evidence type="ECO:0000259" key="3">
    <source>
        <dbReference type="SMART" id="SM00903"/>
    </source>
</evidence>
<organism evidence="4 5">
    <name type="scientific">Nocardia jiangxiensis</name>
    <dbReference type="NCBI Taxonomy" id="282685"/>
    <lineage>
        <taxon>Bacteria</taxon>
        <taxon>Bacillati</taxon>
        <taxon>Actinomycetota</taxon>
        <taxon>Actinomycetes</taxon>
        <taxon>Mycobacteriales</taxon>
        <taxon>Nocardiaceae</taxon>
        <taxon>Nocardia</taxon>
    </lineage>
</organism>
<gene>
    <name evidence="4" type="ORF">ACFYXQ_15380</name>
</gene>
<evidence type="ECO:0000256" key="1">
    <source>
        <dbReference type="ARBA" id="ARBA00008898"/>
    </source>
</evidence>
<dbReference type="Pfam" id="PF01613">
    <property type="entry name" value="Flavin_Reduct"/>
    <property type="match status" value="1"/>
</dbReference>
<keyword evidence="5" id="KW-1185">Reference proteome</keyword>
<protein>
    <submittedName>
        <fullName evidence="4">Flavin reductase family protein</fullName>
        <ecNumber evidence="4">1.-.-.-</ecNumber>
    </submittedName>
</protein>
<dbReference type="EMBL" id="JBIAQY010000004">
    <property type="protein sequence ID" value="MFF3569154.1"/>
    <property type="molecule type" value="Genomic_DNA"/>
</dbReference>
<dbReference type="Proteomes" id="UP001601992">
    <property type="component" value="Unassembled WGS sequence"/>
</dbReference>
<evidence type="ECO:0000256" key="2">
    <source>
        <dbReference type="ARBA" id="ARBA00023002"/>
    </source>
</evidence>
<dbReference type="InterPro" id="IPR012349">
    <property type="entry name" value="Split_barrel_FMN-bd"/>
</dbReference>
<dbReference type="EC" id="1.-.-.-" evidence="4"/>
<dbReference type="Gene3D" id="2.30.110.10">
    <property type="entry name" value="Electron Transport, Fmn-binding Protein, Chain A"/>
    <property type="match status" value="1"/>
</dbReference>
<reference evidence="4 5" key="1">
    <citation type="submission" date="2024-10" db="EMBL/GenBank/DDBJ databases">
        <title>The Natural Products Discovery Center: Release of the First 8490 Sequenced Strains for Exploring Actinobacteria Biosynthetic Diversity.</title>
        <authorList>
            <person name="Kalkreuter E."/>
            <person name="Kautsar S.A."/>
            <person name="Yang D."/>
            <person name="Bader C.D."/>
            <person name="Teijaro C.N."/>
            <person name="Fluegel L."/>
            <person name="Davis C.M."/>
            <person name="Simpson J.R."/>
            <person name="Lauterbach L."/>
            <person name="Steele A.D."/>
            <person name="Gui C."/>
            <person name="Meng S."/>
            <person name="Li G."/>
            <person name="Viehrig K."/>
            <person name="Ye F."/>
            <person name="Su P."/>
            <person name="Kiefer A.F."/>
            <person name="Nichols A."/>
            <person name="Cepeda A.J."/>
            <person name="Yan W."/>
            <person name="Fan B."/>
            <person name="Jiang Y."/>
            <person name="Adhikari A."/>
            <person name="Zheng C.-J."/>
            <person name="Schuster L."/>
            <person name="Cowan T.M."/>
            <person name="Smanski M.J."/>
            <person name="Chevrette M.G."/>
            <person name="De Carvalho L.P.S."/>
            <person name="Shen B."/>
        </authorList>
    </citation>
    <scope>NUCLEOTIDE SEQUENCE [LARGE SCALE GENOMIC DNA]</scope>
    <source>
        <strain evidence="4 5">NPDC002593</strain>
    </source>
</reference>
<feature type="domain" description="Flavin reductase like" evidence="3">
    <location>
        <begin position="26"/>
        <end position="172"/>
    </location>
</feature>
<comment type="similarity">
    <text evidence="1">Belongs to the non-flavoprotein flavin reductase family.</text>
</comment>
<dbReference type="GO" id="GO:0016491">
    <property type="term" value="F:oxidoreductase activity"/>
    <property type="evidence" value="ECO:0007669"/>
    <property type="project" value="UniProtKB-KW"/>
</dbReference>
<dbReference type="PANTHER" id="PTHR30466">
    <property type="entry name" value="FLAVIN REDUCTASE"/>
    <property type="match status" value="1"/>
</dbReference>
<dbReference type="SMART" id="SM00903">
    <property type="entry name" value="Flavin_Reduct"/>
    <property type="match status" value="1"/>
</dbReference>
<name>A0ABW6RYV4_9NOCA</name>